<keyword evidence="3" id="KW-1185">Reference proteome</keyword>
<evidence type="ECO:0000313" key="2">
    <source>
        <dbReference type="EMBL" id="KAJ1192120.1"/>
    </source>
</evidence>
<proteinExistence type="predicted"/>
<gene>
    <name evidence="2" type="ORF">NDU88_001432</name>
</gene>
<accession>A0AAV7UVB5</accession>
<evidence type="ECO:0000313" key="3">
    <source>
        <dbReference type="Proteomes" id="UP001066276"/>
    </source>
</evidence>
<feature type="compositionally biased region" description="Low complexity" evidence="1">
    <location>
        <begin position="147"/>
        <end position="160"/>
    </location>
</feature>
<organism evidence="2 3">
    <name type="scientific">Pleurodeles waltl</name>
    <name type="common">Iberian ribbed newt</name>
    <dbReference type="NCBI Taxonomy" id="8319"/>
    <lineage>
        <taxon>Eukaryota</taxon>
        <taxon>Metazoa</taxon>
        <taxon>Chordata</taxon>
        <taxon>Craniata</taxon>
        <taxon>Vertebrata</taxon>
        <taxon>Euteleostomi</taxon>
        <taxon>Amphibia</taxon>
        <taxon>Batrachia</taxon>
        <taxon>Caudata</taxon>
        <taxon>Salamandroidea</taxon>
        <taxon>Salamandridae</taxon>
        <taxon>Pleurodelinae</taxon>
        <taxon>Pleurodeles</taxon>
    </lineage>
</organism>
<reference evidence="2" key="1">
    <citation type="journal article" date="2022" name="bioRxiv">
        <title>Sequencing and chromosome-scale assembly of the giantPleurodeles waltlgenome.</title>
        <authorList>
            <person name="Brown T."/>
            <person name="Elewa A."/>
            <person name="Iarovenko S."/>
            <person name="Subramanian E."/>
            <person name="Araus A.J."/>
            <person name="Petzold A."/>
            <person name="Susuki M."/>
            <person name="Suzuki K.-i.T."/>
            <person name="Hayashi T."/>
            <person name="Toyoda A."/>
            <person name="Oliveira C."/>
            <person name="Osipova E."/>
            <person name="Leigh N.D."/>
            <person name="Simon A."/>
            <person name="Yun M.H."/>
        </authorList>
    </citation>
    <scope>NUCLEOTIDE SEQUENCE</scope>
    <source>
        <strain evidence="2">20211129_DDA</strain>
        <tissue evidence="2">Liver</tissue>
    </source>
</reference>
<comment type="caution">
    <text evidence="2">The sequence shown here is derived from an EMBL/GenBank/DDBJ whole genome shotgun (WGS) entry which is preliminary data.</text>
</comment>
<protein>
    <submittedName>
        <fullName evidence="2">Uncharacterized protein</fullName>
    </submittedName>
</protein>
<feature type="compositionally biased region" description="Basic residues" evidence="1">
    <location>
        <begin position="100"/>
        <end position="110"/>
    </location>
</feature>
<dbReference type="Proteomes" id="UP001066276">
    <property type="component" value="Chromosome 2_2"/>
</dbReference>
<evidence type="ECO:0000256" key="1">
    <source>
        <dbReference type="SAM" id="MobiDB-lite"/>
    </source>
</evidence>
<dbReference type="EMBL" id="JANPWB010000004">
    <property type="protein sequence ID" value="KAJ1192120.1"/>
    <property type="molecule type" value="Genomic_DNA"/>
</dbReference>
<name>A0AAV7UVB5_PLEWA</name>
<feature type="region of interest" description="Disordered" evidence="1">
    <location>
        <begin position="32"/>
        <end position="54"/>
    </location>
</feature>
<dbReference type="AlphaFoldDB" id="A0AAV7UVB5"/>
<feature type="region of interest" description="Disordered" evidence="1">
    <location>
        <begin position="87"/>
        <end position="209"/>
    </location>
</feature>
<sequence>MYDLGPRISNCPKVLSSTAQLAVRPQLLPRASARSVSGSRLCPPGAPPGLPVGSRSSARLQALFLARGDRGGRGPCRGLRSVLQAGRAGGGVSQLPGSHPRPRTPGRHRSPGVFLPVEGTRQHFGGRDPPPGRPRSLRVSRCHFNLQRSPPAGPSSQSQPRRVHPTAAAIFTSLSWDRPDRRTKAGRRLSASLPQLTPRWAPGTPGTLK</sequence>